<comment type="pathway">
    <text evidence="10 11">Cell wall biogenesis; peptidoglycan biosynthesis.</text>
</comment>
<gene>
    <name evidence="10 15" type="primary">murF</name>
    <name evidence="15" type="ORF">NUH88_17020</name>
</gene>
<dbReference type="AlphaFoldDB" id="A0A9J7APF5"/>
<dbReference type="RefSeq" id="WP_257767596.1">
    <property type="nucleotide sequence ID" value="NZ_CP102480.1"/>
</dbReference>
<dbReference type="GO" id="GO:0005524">
    <property type="term" value="F:ATP binding"/>
    <property type="evidence" value="ECO:0007669"/>
    <property type="project" value="UniProtKB-UniRule"/>
</dbReference>
<dbReference type="Proteomes" id="UP001060336">
    <property type="component" value="Chromosome"/>
</dbReference>
<dbReference type="Gene3D" id="3.40.1390.10">
    <property type="entry name" value="MurE/MurF, N-terminal domain"/>
    <property type="match status" value="1"/>
</dbReference>
<dbReference type="InterPro" id="IPR051046">
    <property type="entry name" value="MurCDEF_CellWall_CoF430Synth"/>
</dbReference>
<evidence type="ECO:0000259" key="12">
    <source>
        <dbReference type="Pfam" id="PF01225"/>
    </source>
</evidence>
<evidence type="ECO:0000256" key="8">
    <source>
        <dbReference type="ARBA" id="ARBA00023306"/>
    </source>
</evidence>
<evidence type="ECO:0000256" key="5">
    <source>
        <dbReference type="ARBA" id="ARBA00022840"/>
    </source>
</evidence>
<evidence type="ECO:0000256" key="4">
    <source>
        <dbReference type="ARBA" id="ARBA00022741"/>
    </source>
</evidence>
<sequence>MTALWTSDELKRATRGTLHGPAFEIADLVIDSRKVTPGCLFVALPGERVDGHDFVGAALEAGAAAALVGRIPAGLEANAPLLEVEDVLGGLRDIAAAARARTGATVLAVTGSVGKTGTKDSLAAALSVFGEVHASAGNLNNHIGAPLSLARLPQTADYAVLELGMNHLGEISELTRLVRPDLTIITNVEETHIGHFRDVEQIAEAKSEIFEGLKEDEGLAVLNRDNAHFYFCAERAEATGARIVSFGRSEDADVRLIGAECGPEGSNIVVRVEGRQLVYRIDGIGMHWAFNSVGVLACIHALGLDLQKAARAIREVSAKAGRGKQEEIAFDDASLLLIDESYNASPASVTAALDVLSMTKPKGAGRRIAVLGDMLELGDRAEFLHLDLLAKVCGSADLVFTVGPMMDQMIRNLPPMLVGGHGATAEEVAPMVAAELEDGDVVLVKGSLGMGMAPIVAAIRALPENQKTAPRNAAYGG</sequence>
<keyword evidence="5 10" id="KW-0067">ATP-binding</keyword>
<dbReference type="GO" id="GO:0051301">
    <property type="term" value="P:cell division"/>
    <property type="evidence" value="ECO:0007669"/>
    <property type="project" value="UniProtKB-KW"/>
</dbReference>
<keyword evidence="8 10" id="KW-0131">Cell cycle</keyword>
<dbReference type="InterPro" id="IPR000713">
    <property type="entry name" value="Mur_ligase_N"/>
</dbReference>
<comment type="catalytic activity">
    <reaction evidence="10 11">
        <text>D-alanyl-D-alanine + UDP-N-acetyl-alpha-D-muramoyl-L-alanyl-gamma-D-glutamyl-meso-2,6-diaminopimelate + ATP = UDP-N-acetyl-alpha-D-muramoyl-L-alanyl-gamma-D-glutamyl-meso-2,6-diaminopimeloyl-D-alanyl-D-alanine + ADP + phosphate + H(+)</text>
        <dbReference type="Rhea" id="RHEA:28374"/>
        <dbReference type="ChEBI" id="CHEBI:15378"/>
        <dbReference type="ChEBI" id="CHEBI:30616"/>
        <dbReference type="ChEBI" id="CHEBI:43474"/>
        <dbReference type="ChEBI" id="CHEBI:57822"/>
        <dbReference type="ChEBI" id="CHEBI:61386"/>
        <dbReference type="ChEBI" id="CHEBI:83905"/>
        <dbReference type="ChEBI" id="CHEBI:456216"/>
        <dbReference type="EC" id="6.3.2.10"/>
    </reaction>
</comment>
<evidence type="ECO:0000259" key="14">
    <source>
        <dbReference type="Pfam" id="PF08245"/>
    </source>
</evidence>
<comment type="similarity">
    <text evidence="10">Belongs to the MurCDEF family. MurF subfamily.</text>
</comment>
<evidence type="ECO:0000259" key="13">
    <source>
        <dbReference type="Pfam" id="PF02875"/>
    </source>
</evidence>
<dbReference type="PANTHER" id="PTHR43024">
    <property type="entry name" value="UDP-N-ACETYLMURAMOYL-TRIPEPTIDE--D-ALANYL-D-ALANINE LIGASE"/>
    <property type="match status" value="1"/>
</dbReference>
<protein>
    <recommendedName>
        <fullName evidence="10 11">UDP-N-acetylmuramoyl-tripeptide--D-alanyl-D-alanine ligase</fullName>
        <ecNumber evidence="10 11">6.3.2.10</ecNumber>
    </recommendedName>
    <alternativeName>
        <fullName evidence="10">D-alanyl-D-alanine-adding enzyme</fullName>
    </alternativeName>
</protein>
<dbReference type="InterPro" id="IPR005863">
    <property type="entry name" value="UDP-N-AcMur_synth"/>
</dbReference>
<dbReference type="InterPro" id="IPR013221">
    <property type="entry name" value="Mur_ligase_cen"/>
</dbReference>
<dbReference type="InterPro" id="IPR004101">
    <property type="entry name" value="Mur_ligase_C"/>
</dbReference>
<dbReference type="GO" id="GO:0047480">
    <property type="term" value="F:UDP-N-acetylmuramoyl-tripeptide-D-alanyl-D-alanine ligase activity"/>
    <property type="evidence" value="ECO:0007669"/>
    <property type="project" value="UniProtKB-UniRule"/>
</dbReference>
<evidence type="ECO:0000256" key="10">
    <source>
        <dbReference type="HAMAP-Rule" id="MF_02019"/>
    </source>
</evidence>
<dbReference type="SUPFAM" id="SSF63418">
    <property type="entry name" value="MurE/MurF N-terminal domain"/>
    <property type="match status" value="1"/>
</dbReference>
<keyword evidence="16" id="KW-1185">Reference proteome</keyword>
<keyword evidence="2 10" id="KW-0436">Ligase</keyword>
<dbReference type="GO" id="GO:0071555">
    <property type="term" value="P:cell wall organization"/>
    <property type="evidence" value="ECO:0007669"/>
    <property type="project" value="UniProtKB-KW"/>
</dbReference>
<dbReference type="GO" id="GO:0009252">
    <property type="term" value="P:peptidoglycan biosynthetic process"/>
    <property type="evidence" value="ECO:0007669"/>
    <property type="project" value="UniProtKB-UniRule"/>
</dbReference>
<dbReference type="Pfam" id="PF08245">
    <property type="entry name" value="Mur_ligase_M"/>
    <property type="match status" value="1"/>
</dbReference>
<dbReference type="EMBL" id="CP102480">
    <property type="protein sequence ID" value="UUX49095.1"/>
    <property type="molecule type" value="Genomic_DNA"/>
</dbReference>
<name>A0A9J7APF5_9PROT</name>
<evidence type="ECO:0000256" key="9">
    <source>
        <dbReference type="ARBA" id="ARBA00023316"/>
    </source>
</evidence>
<comment type="function">
    <text evidence="10 11">Involved in cell wall formation. Catalyzes the final step in the synthesis of UDP-N-acetylmuramoyl-pentapeptide, the precursor of murein.</text>
</comment>
<keyword evidence="1 10" id="KW-0963">Cytoplasm</keyword>
<keyword evidence="4 10" id="KW-0547">Nucleotide-binding</keyword>
<evidence type="ECO:0000256" key="6">
    <source>
        <dbReference type="ARBA" id="ARBA00022960"/>
    </source>
</evidence>
<evidence type="ECO:0000256" key="3">
    <source>
        <dbReference type="ARBA" id="ARBA00022618"/>
    </source>
</evidence>
<accession>A0A9J7APF5</accession>
<feature type="domain" description="Mur ligase central" evidence="14">
    <location>
        <begin position="109"/>
        <end position="298"/>
    </location>
</feature>
<dbReference type="KEGG" id="naci:NUH88_17020"/>
<keyword evidence="7 10" id="KW-0573">Peptidoglycan synthesis</keyword>
<dbReference type="NCBIfam" id="TIGR01143">
    <property type="entry name" value="murF"/>
    <property type="match status" value="1"/>
</dbReference>
<comment type="subcellular location">
    <subcellularLocation>
        <location evidence="10 11">Cytoplasm</location>
    </subcellularLocation>
</comment>
<dbReference type="InterPro" id="IPR035911">
    <property type="entry name" value="MurE/MurF_N"/>
</dbReference>
<comment type="caution">
    <text evidence="10">Lacks conserved residue(s) required for the propagation of feature annotation.</text>
</comment>
<dbReference type="GO" id="GO:0008360">
    <property type="term" value="P:regulation of cell shape"/>
    <property type="evidence" value="ECO:0007669"/>
    <property type="project" value="UniProtKB-KW"/>
</dbReference>
<evidence type="ECO:0000313" key="16">
    <source>
        <dbReference type="Proteomes" id="UP001060336"/>
    </source>
</evidence>
<dbReference type="Pfam" id="PF02875">
    <property type="entry name" value="Mur_ligase_C"/>
    <property type="match status" value="1"/>
</dbReference>
<dbReference type="SUPFAM" id="SSF53244">
    <property type="entry name" value="MurD-like peptide ligases, peptide-binding domain"/>
    <property type="match status" value="1"/>
</dbReference>
<dbReference type="PANTHER" id="PTHR43024:SF1">
    <property type="entry name" value="UDP-N-ACETYLMURAMOYL-TRIPEPTIDE--D-ALANYL-D-ALANINE LIGASE"/>
    <property type="match status" value="1"/>
</dbReference>
<evidence type="ECO:0000256" key="2">
    <source>
        <dbReference type="ARBA" id="ARBA00022598"/>
    </source>
</evidence>
<evidence type="ECO:0000256" key="7">
    <source>
        <dbReference type="ARBA" id="ARBA00022984"/>
    </source>
</evidence>
<dbReference type="EC" id="6.3.2.10" evidence="10 11"/>
<proteinExistence type="inferred from homology"/>
<dbReference type="Gene3D" id="3.40.1190.10">
    <property type="entry name" value="Mur-like, catalytic domain"/>
    <property type="match status" value="1"/>
</dbReference>
<evidence type="ECO:0000313" key="15">
    <source>
        <dbReference type="EMBL" id="UUX49095.1"/>
    </source>
</evidence>
<dbReference type="Gene3D" id="3.90.190.20">
    <property type="entry name" value="Mur ligase, C-terminal domain"/>
    <property type="match status" value="1"/>
</dbReference>
<dbReference type="HAMAP" id="MF_02019">
    <property type="entry name" value="MurF"/>
    <property type="match status" value="1"/>
</dbReference>
<reference evidence="15" key="1">
    <citation type="submission" date="2022-08" db="EMBL/GenBank/DDBJ databases">
        <title>Nisaea acidiphila sp. nov., isolated from a marine algal debris and emended description of the genus Nisaea Urios et al. 2008.</title>
        <authorList>
            <person name="Kwon K."/>
        </authorList>
    </citation>
    <scope>NUCLEOTIDE SEQUENCE</scope>
    <source>
        <strain evidence="15">MEBiC11861</strain>
    </source>
</reference>
<evidence type="ECO:0000256" key="1">
    <source>
        <dbReference type="ARBA" id="ARBA00022490"/>
    </source>
</evidence>
<keyword evidence="9 10" id="KW-0961">Cell wall biogenesis/degradation</keyword>
<dbReference type="GO" id="GO:0005737">
    <property type="term" value="C:cytoplasm"/>
    <property type="evidence" value="ECO:0007669"/>
    <property type="project" value="UniProtKB-SubCell"/>
</dbReference>
<feature type="domain" description="Mur ligase C-terminal" evidence="13">
    <location>
        <begin position="337"/>
        <end position="447"/>
    </location>
</feature>
<dbReference type="Pfam" id="PF01225">
    <property type="entry name" value="Mur_ligase"/>
    <property type="match status" value="1"/>
</dbReference>
<keyword evidence="6 10" id="KW-0133">Cell shape</keyword>
<dbReference type="InterPro" id="IPR036565">
    <property type="entry name" value="Mur-like_cat_sf"/>
</dbReference>
<feature type="domain" description="Mur ligase N-terminal catalytic" evidence="12">
    <location>
        <begin position="26"/>
        <end position="96"/>
    </location>
</feature>
<dbReference type="SUPFAM" id="SSF53623">
    <property type="entry name" value="MurD-like peptide ligases, catalytic domain"/>
    <property type="match status" value="1"/>
</dbReference>
<dbReference type="InterPro" id="IPR036615">
    <property type="entry name" value="Mur_ligase_C_dom_sf"/>
</dbReference>
<evidence type="ECO:0000256" key="11">
    <source>
        <dbReference type="RuleBase" id="RU004136"/>
    </source>
</evidence>
<organism evidence="15 16">
    <name type="scientific">Nisaea acidiphila</name>
    <dbReference type="NCBI Taxonomy" id="1862145"/>
    <lineage>
        <taxon>Bacteria</taxon>
        <taxon>Pseudomonadati</taxon>
        <taxon>Pseudomonadota</taxon>
        <taxon>Alphaproteobacteria</taxon>
        <taxon>Rhodospirillales</taxon>
        <taxon>Thalassobaculaceae</taxon>
        <taxon>Nisaea</taxon>
    </lineage>
</organism>
<keyword evidence="3 10" id="KW-0132">Cell division</keyword>